<feature type="non-terminal residue" evidence="2">
    <location>
        <position position="439"/>
    </location>
</feature>
<comment type="caution">
    <text evidence="2">The sequence shown here is derived from an EMBL/GenBank/DDBJ whole genome shotgun (WGS) entry which is preliminary data.</text>
</comment>
<name>A0A9P8EW60_AURME</name>
<reference evidence="2" key="1">
    <citation type="journal article" date="2021" name="J Fungi (Basel)">
        <title>Virulence traits and population genomics of the black yeast Aureobasidium melanogenum.</title>
        <authorList>
            <person name="Cernosa A."/>
            <person name="Sun X."/>
            <person name="Gostincar C."/>
            <person name="Fang C."/>
            <person name="Gunde-Cimerman N."/>
            <person name="Song Z."/>
        </authorList>
    </citation>
    <scope>NUCLEOTIDE SEQUENCE</scope>
    <source>
        <strain evidence="2">EXF-9911</strain>
    </source>
</reference>
<protein>
    <submittedName>
        <fullName evidence="2">Cullin-domain-containing protein</fullName>
    </submittedName>
</protein>
<evidence type="ECO:0000313" key="2">
    <source>
        <dbReference type="EMBL" id="KAG9700498.1"/>
    </source>
</evidence>
<dbReference type="AlphaFoldDB" id="A0A9P8EW60"/>
<proteinExistence type="predicted"/>
<feature type="region of interest" description="Disordered" evidence="1">
    <location>
        <begin position="90"/>
        <end position="112"/>
    </location>
</feature>
<evidence type="ECO:0000313" key="3">
    <source>
        <dbReference type="Proteomes" id="UP000779574"/>
    </source>
</evidence>
<accession>A0A9P8EW60</accession>
<gene>
    <name evidence="2" type="ORF">KCU76_g727</name>
</gene>
<sequence>MSLPHELHISSALALVRSKPKHLTIQEYIRSLRDCTETSHSDGQTFRQLNPSSFWQKQYEDLYCMLEKEQDIRFILQKETEALQAQIAQLQARSKPGRKRKSAEQEEPETVKKMKAGTIAIAEFGPAADVDPVIKAMRHIHRVQILCKGRMWNTDSNELAYNLVQAMEALGLIVESLPRKVHMADTASKSVVAVARSCVSVFNGLKRMDALENSDTYASHVIHACVCFFDTLFTSIEESAALQVKFKRPDQETPALQALSQLAKGLIDNLQDSARACTSHAQISDGAVYHLLHRLGEAAHELLLNGPQNDNIEHEIQNLPLPDDKLLDLVRQTDIRAILTSAPLLLGSLRKAVTGLHSLPLAGAARLRLQRTLVDHIFGPGTRGPDASQDVLRLPRAFGEAPRAVEVVQMNDLDKRTDSFEAELWTLVGWDILGSEEEL</sequence>
<dbReference type="OrthoDB" id="202825at2759"/>
<dbReference type="Proteomes" id="UP000779574">
    <property type="component" value="Unassembled WGS sequence"/>
</dbReference>
<organism evidence="2 3">
    <name type="scientific">Aureobasidium melanogenum</name>
    <name type="common">Aureobasidium pullulans var. melanogenum</name>
    <dbReference type="NCBI Taxonomy" id="46634"/>
    <lineage>
        <taxon>Eukaryota</taxon>
        <taxon>Fungi</taxon>
        <taxon>Dikarya</taxon>
        <taxon>Ascomycota</taxon>
        <taxon>Pezizomycotina</taxon>
        <taxon>Dothideomycetes</taxon>
        <taxon>Dothideomycetidae</taxon>
        <taxon>Dothideales</taxon>
        <taxon>Saccotheciaceae</taxon>
        <taxon>Aureobasidium</taxon>
    </lineage>
</organism>
<evidence type="ECO:0000256" key="1">
    <source>
        <dbReference type="SAM" id="MobiDB-lite"/>
    </source>
</evidence>
<reference evidence="2" key="2">
    <citation type="submission" date="2021-08" db="EMBL/GenBank/DDBJ databases">
        <authorList>
            <person name="Gostincar C."/>
            <person name="Sun X."/>
            <person name="Song Z."/>
            <person name="Gunde-Cimerman N."/>
        </authorList>
    </citation>
    <scope>NUCLEOTIDE SEQUENCE</scope>
    <source>
        <strain evidence="2">EXF-9911</strain>
    </source>
</reference>
<dbReference type="EMBL" id="JAHFXF010000015">
    <property type="protein sequence ID" value="KAG9700498.1"/>
    <property type="molecule type" value="Genomic_DNA"/>
</dbReference>